<evidence type="ECO:0000313" key="6">
    <source>
        <dbReference type="Proteomes" id="UP000175989"/>
    </source>
</evidence>
<dbReference type="Gene3D" id="1.10.260.40">
    <property type="entry name" value="lambda repressor-like DNA-binding domains"/>
    <property type="match status" value="1"/>
</dbReference>
<keyword evidence="6" id="KW-1185">Reference proteome</keyword>
<dbReference type="EMBL" id="LROM01000156">
    <property type="protein sequence ID" value="OEZ90700.1"/>
    <property type="molecule type" value="Genomic_DNA"/>
</dbReference>
<dbReference type="CDD" id="cd00093">
    <property type="entry name" value="HTH_XRE"/>
    <property type="match status" value="1"/>
</dbReference>
<evidence type="ECO:0000256" key="1">
    <source>
        <dbReference type="ARBA" id="ARBA00023015"/>
    </source>
</evidence>
<dbReference type="SUPFAM" id="SSF47413">
    <property type="entry name" value="lambda repressor-like DNA-binding domains"/>
    <property type="match status" value="1"/>
</dbReference>
<dbReference type="Gene3D" id="2.10.109.10">
    <property type="entry name" value="Umud Fragment, subunit A"/>
    <property type="match status" value="1"/>
</dbReference>
<dbReference type="InterPro" id="IPR010982">
    <property type="entry name" value="Lambda_DNA-bd_dom_sf"/>
</dbReference>
<dbReference type="AlphaFoldDB" id="A0A1E7W4L3"/>
<dbReference type="CDD" id="cd06529">
    <property type="entry name" value="S24_LexA-like"/>
    <property type="match status" value="1"/>
</dbReference>
<comment type="caution">
    <text evidence="5">The sequence shown here is derived from an EMBL/GenBank/DDBJ whole genome shotgun (WGS) entry which is preliminary data.</text>
</comment>
<dbReference type="SUPFAM" id="SSF51306">
    <property type="entry name" value="LexA/Signal peptidase"/>
    <property type="match status" value="1"/>
</dbReference>
<sequence length="253" mass="28188">MDIKNALTQLLASKPGTNMSDLARACEVTPQAVQQWLAGTTTPRGSRLNSVAKYFGMSPLEFTMYTANDGDLEGLSEVLSNIKPVVESTRQAEIARRNRAHPSPTTITTSKPKKRFDTLVTLDAWALNGPMPISSMKLPESEAYAMLGVRDFGQVGFTFVADDAMEPTLQHGDLLFLDEWLGSDKHVAEDGIYLIEFEGKCQIRRLQDLGYKIAIKSDNPLYETWFIDDANDSKFRVLARVIRSMSMKMKTLG</sequence>
<reference evidence="6" key="1">
    <citation type="journal article" date="2016" name="Front. Microbiol.">
        <title>Molecular Keys to the Janthinobacterium and Duganella spp. Interaction with the Plant Pathogen Fusarium graminearum.</title>
        <authorList>
            <person name="Haack F.S."/>
            <person name="Poehlein A."/>
            <person name="Kroger C."/>
            <person name="Voigt C.A."/>
            <person name="Piepenbring M."/>
            <person name="Bode H.B."/>
            <person name="Daniel R."/>
            <person name="Schafer W."/>
            <person name="Streit W.R."/>
        </authorList>
    </citation>
    <scope>NUCLEOTIDE SEQUENCE [LARGE SCALE GENOMIC DNA]</scope>
    <source>
        <strain evidence="6">T54</strain>
    </source>
</reference>
<dbReference type="GO" id="GO:0003677">
    <property type="term" value="F:DNA binding"/>
    <property type="evidence" value="ECO:0007669"/>
    <property type="project" value="UniProtKB-KW"/>
</dbReference>
<dbReference type="OrthoDB" id="9021722at2"/>
<keyword evidence="2" id="KW-0238">DNA-binding</keyword>
<dbReference type="SMART" id="SM00530">
    <property type="entry name" value="HTH_XRE"/>
    <property type="match status" value="1"/>
</dbReference>
<keyword evidence="3" id="KW-0804">Transcription</keyword>
<keyword evidence="1" id="KW-0805">Transcription regulation</keyword>
<dbReference type="Proteomes" id="UP000175989">
    <property type="component" value="Unassembled WGS sequence"/>
</dbReference>
<evidence type="ECO:0000313" key="5">
    <source>
        <dbReference type="EMBL" id="OEZ90700.1"/>
    </source>
</evidence>
<dbReference type="PANTHER" id="PTHR40661">
    <property type="match status" value="1"/>
</dbReference>
<evidence type="ECO:0000256" key="3">
    <source>
        <dbReference type="ARBA" id="ARBA00023163"/>
    </source>
</evidence>
<dbReference type="InterPro" id="IPR015927">
    <property type="entry name" value="Peptidase_S24_S26A/B/C"/>
</dbReference>
<feature type="domain" description="HTH cro/C1-type" evidence="4">
    <location>
        <begin position="19"/>
        <end position="62"/>
    </location>
</feature>
<dbReference type="InterPro" id="IPR001387">
    <property type="entry name" value="Cro/C1-type_HTH"/>
</dbReference>
<dbReference type="InterPro" id="IPR039418">
    <property type="entry name" value="LexA-like"/>
</dbReference>
<gene>
    <name evidence="5" type="ORF">DUPY_53070</name>
</gene>
<dbReference type="PANTHER" id="PTHR40661:SF3">
    <property type="entry name" value="FELS-1 PROPHAGE TRANSCRIPTIONAL REGULATOR"/>
    <property type="match status" value="1"/>
</dbReference>
<name>A0A1E7W4L3_9BURK</name>
<dbReference type="Pfam" id="PF00717">
    <property type="entry name" value="Peptidase_S24"/>
    <property type="match status" value="1"/>
</dbReference>
<evidence type="ECO:0000256" key="2">
    <source>
        <dbReference type="ARBA" id="ARBA00023125"/>
    </source>
</evidence>
<protein>
    <submittedName>
        <fullName evidence="5">Helix-turn-helix protein</fullName>
    </submittedName>
</protein>
<dbReference type="Pfam" id="PF01381">
    <property type="entry name" value="HTH_3"/>
    <property type="match status" value="1"/>
</dbReference>
<dbReference type="InterPro" id="IPR036286">
    <property type="entry name" value="LexA/Signal_pep-like_sf"/>
</dbReference>
<accession>A0A1E7W4L3</accession>
<organism evidence="5 6">
    <name type="scientific">Duganella phyllosphaerae</name>
    <dbReference type="NCBI Taxonomy" id="762836"/>
    <lineage>
        <taxon>Bacteria</taxon>
        <taxon>Pseudomonadati</taxon>
        <taxon>Pseudomonadota</taxon>
        <taxon>Betaproteobacteria</taxon>
        <taxon>Burkholderiales</taxon>
        <taxon>Oxalobacteraceae</taxon>
        <taxon>Telluria group</taxon>
        <taxon>Duganella</taxon>
    </lineage>
</organism>
<dbReference type="PROSITE" id="PS50943">
    <property type="entry name" value="HTH_CROC1"/>
    <property type="match status" value="1"/>
</dbReference>
<proteinExistence type="predicted"/>
<evidence type="ECO:0000259" key="4">
    <source>
        <dbReference type="PROSITE" id="PS50943"/>
    </source>
</evidence>
<dbReference type="RefSeq" id="WP_070252230.1">
    <property type="nucleotide sequence ID" value="NZ_LROM01000156.1"/>
</dbReference>